<dbReference type="InterPro" id="IPR000198">
    <property type="entry name" value="RhoGAP_dom"/>
</dbReference>
<keyword evidence="5 6" id="KW-0175">Coiled coil</keyword>
<organism evidence="11 12">
    <name type="scientific">Artemia franciscana</name>
    <name type="common">Brine shrimp</name>
    <name type="synonym">Artemia sanfranciscana</name>
    <dbReference type="NCBI Taxonomy" id="6661"/>
    <lineage>
        <taxon>Eukaryota</taxon>
        <taxon>Metazoa</taxon>
        <taxon>Ecdysozoa</taxon>
        <taxon>Arthropoda</taxon>
        <taxon>Crustacea</taxon>
        <taxon>Branchiopoda</taxon>
        <taxon>Anostraca</taxon>
        <taxon>Artemiidae</taxon>
        <taxon>Artemia</taxon>
    </lineage>
</organism>
<dbReference type="InterPro" id="IPR002219">
    <property type="entry name" value="PKC_DAG/PE"/>
</dbReference>
<keyword evidence="3" id="KW-0863">Zinc-finger</keyword>
<dbReference type="Pfam" id="PF22699">
    <property type="entry name" value="GMIP-like_FCH"/>
    <property type="match status" value="1"/>
</dbReference>
<dbReference type="GO" id="GO:0008270">
    <property type="term" value="F:zinc ion binding"/>
    <property type="evidence" value="ECO:0007669"/>
    <property type="project" value="UniProtKB-KW"/>
</dbReference>
<feature type="compositionally biased region" description="Basic and acidic residues" evidence="7">
    <location>
        <begin position="1027"/>
        <end position="1036"/>
    </location>
</feature>
<evidence type="ECO:0000313" key="11">
    <source>
        <dbReference type="EMBL" id="KAK2719049.1"/>
    </source>
</evidence>
<dbReference type="SMART" id="SM00324">
    <property type="entry name" value="RhoGAP"/>
    <property type="match status" value="1"/>
</dbReference>
<dbReference type="InterPro" id="IPR027267">
    <property type="entry name" value="AH/BAR_dom_sf"/>
</dbReference>
<dbReference type="Pfam" id="PF00130">
    <property type="entry name" value="C1_1"/>
    <property type="match status" value="1"/>
</dbReference>
<gene>
    <name evidence="11" type="ORF">QYM36_006162</name>
</gene>
<feature type="compositionally biased region" description="Low complexity" evidence="7">
    <location>
        <begin position="1066"/>
        <end position="1075"/>
    </location>
</feature>
<evidence type="ECO:0000256" key="3">
    <source>
        <dbReference type="ARBA" id="ARBA00022771"/>
    </source>
</evidence>
<evidence type="ECO:0000256" key="5">
    <source>
        <dbReference type="ARBA" id="ARBA00023054"/>
    </source>
</evidence>
<dbReference type="EMBL" id="JAVRJZ010000009">
    <property type="protein sequence ID" value="KAK2719049.1"/>
    <property type="molecule type" value="Genomic_DNA"/>
</dbReference>
<dbReference type="SUPFAM" id="SSF57889">
    <property type="entry name" value="Cysteine-rich domain"/>
    <property type="match status" value="1"/>
</dbReference>
<evidence type="ECO:0000259" key="9">
    <source>
        <dbReference type="PROSITE" id="PS50238"/>
    </source>
</evidence>
<evidence type="ECO:0000313" key="12">
    <source>
        <dbReference type="Proteomes" id="UP001187531"/>
    </source>
</evidence>
<dbReference type="CDD" id="cd20816">
    <property type="entry name" value="C1_GMIP-like"/>
    <property type="match status" value="1"/>
</dbReference>
<evidence type="ECO:0000259" key="10">
    <source>
        <dbReference type="PROSITE" id="PS51741"/>
    </source>
</evidence>
<dbReference type="Gene3D" id="1.10.555.10">
    <property type="entry name" value="Rho GTPase activation protein"/>
    <property type="match status" value="1"/>
</dbReference>
<dbReference type="PROSITE" id="PS51741">
    <property type="entry name" value="F_BAR"/>
    <property type="match status" value="1"/>
</dbReference>
<evidence type="ECO:0000256" key="1">
    <source>
        <dbReference type="ARBA" id="ARBA00022468"/>
    </source>
</evidence>
<feature type="domain" description="Rho-GAP" evidence="9">
    <location>
        <begin position="711"/>
        <end position="904"/>
    </location>
</feature>
<evidence type="ECO:0000256" key="7">
    <source>
        <dbReference type="SAM" id="MobiDB-lite"/>
    </source>
</evidence>
<dbReference type="InterPro" id="IPR008936">
    <property type="entry name" value="Rho_GTPase_activation_prot"/>
</dbReference>
<dbReference type="Pfam" id="PF24235">
    <property type="entry name" value="RHG29_45_N"/>
    <property type="match status" value="1"/>
</dbReference>
<evidence type="ECO:0000256" key="4">
    <source>
        <dbReference type="ARBA" id="ARBA00022833"/>
    </source>
</evidence>
<dbReference type="SUPFAM" id="SSF48350">
    <property type="entry name" value="GTPase activation domain, GAP"/>
    <property type="match status" value="1"/>
</dbReference>
<feature type="region of interest" description="Disordered" evidence="7">
    <location>
        <begin position="954"/>
        <end position="977"/>
    </location>
</feature>
<name>A0AA88I2U9_ARTSF</name>
<evidence type="ECO:0000256" key="2">
    <source>
        <dbReference type="ARBA" id="ARBA00022723"/>
    </source>
</evidence>
<dbReference type="Proteomes" id="UP001187531">
    <property type="component" value="Unassembled WGS sequence"/>
</dbReference>
<dbReference type="Gene3D" id="3.30.60.20">
    <property type="match status" value="1"/>
</dbReference>
<dbReference type="GO" id="GO:0007165">
    <property type="term" value="P:signal transduction"/>
    <property type="evidence" value="ECO:0007669"/>
    <property type="project" value="InterPro"/>
</dbReference>
<reference evidence="11" key="1">
    <citation type="submission" date="2023-07" db="EMBL/GenBank/DDBJ databases">
        <title>Chromosome-level genome assembly of Artemia franciscana.</title>
        <authorList>
            <person name="Jo E."/>
        </authorList>
    </citation>
    <scope>NUCLEOTIDE SEQUENCE</scope>
    <source>
        <tissue evidence="11">Whole body</tissue>
    </source>
</reference>
<feature type="region of interest" description="Disordered" evidence="7">
    <location>
        <begin position="370"/>
        <end position="395"/>
    </location>
</feature>
<evidence type="ECO:0000256" key="6">
    <source>
        <dbReference type="PROSITE-ProRule" id="PRU01077"/>
    </source>
</evidence>
<dbReference type="InterPro" id="IPR046349">
    <property type="entry name" value="C1-like_sf"/>
</dbReference>
<dbReference type="SMART" id="SM00109">
    <property type="entry name" value="C1"/>
    <property type="match status" value="1"/>
</dbReference>
<dbReference type="PANTHER" id="PTHR15228">
    <property type="entry name" value="SPERMATHECAL PHYSIOLOGY VARIANT"/>
    <property type="match status" value="1"/>
</dbReference>
<feature type="region of interest" description="Disordered" evidence="7">
    <location>
        <begin position="917"/>
        <end position="936"/>
    </location>
</feature>
<feature type="compositionally biased region" description="Polar residues" evidence="7">
    <location>
        <begin position="955"/>
        <end position="966"/>
    </location>
</feature>
<feature type="region of interest" description="Disordered" evidence="7">
    <location>
        <begin position="993"/>
        <end position="1012"/>
    </location>
</feature>
<feature type="domain" description="F-BAR" evidence="10">
    <location>
        <begin position="218"/>
        <end position="479"/>
    </location>
</feature>
<dbReference type="PROSITE" id="PS00479">
    <property type="entry name" value="ZF_DAG_PE_1"/>
    <property type="match status" value="1"/>
</dbReference>
<dbReference type="SUPFAM" id="SSF103657">
    <property type="entry name" value="BAR/IMD domain-like"/>
    <property type="match status" value="1"/>
</dbReference>
<feature type="compositionally biased region" description="Polar residues" evidence="7">
    <location>
        <begin position="582"/>
        <end position="595"/>
    </location>
</feature>
<dbReference type="Gene3D" id="1.20.1270.60">
    <property type="entry name" value="Arfaptin homology (AH) domain/BAR domain"/>
    <property type="match status" value="1"/>
</dbReference>
<dbReference type="SMART" id="SM00055">
    <property type="entry name" value="FCH"/>
    <property type="match status" value="1"/>
</dbReference>
<feature type="region of interest" description="Disordered" evidence="7">
    <location>
        <begin position="1018"/>
        <end position="1079"/>
    </location>
</feature>
<evidence type="ECO:0008006" key="13">
    <source>
        <dbReference type="Google" id="ProtNLM"/>
    </source>
</evidence>
<feature type="compositionally biased region" description="Basic and acidic residues" evidence="7">
    <location>
        <begin position="200"/>
        <end position="210"/>
    </location>
</feature>
<dbReference type="InterPro" id="IPR031160">
    <property type="entry name" value="F_BAR_dom"/>
</dbReference>
<dbReference type="GO" id="GO:0005096">
    <property type="term" value="F:GTPase activator activity"/>
    <property type="evidence" value="ECO:0007669"/>
    <property type="project" value="UniProtKB-KW"/>
</dbReference>
<dbReference type="InterPro" id="IPR057028">
    <property type="entry name" value="RHG29_45_N"/>
</dbReference>
<keyword evidence="12" id="KW-1185">Reference proteome</keyword>
<dbReference type="PANTHER" id="PTHR15228:SF25">
    <property type="entry name" value="F-BAR DOMAIN-CONTAINING PROTEIN"/>
    <property type="match status" value="1"/>
</dbReference>
<feature type="compositionally biased region" description="Low complexity" evidence="7">
    <location>
        <begin position="530"/>
        <end position="554"/>
    </location>
</feature>
<dbReference type="InterPro" id="IPR054713">
    <property type="entry name" value="GMIP/FCHO2-like_FCH"/>
</dbReference>
<keyword evidence="1" id="KW-0343">GTPase activation</keyword>
<evidence type="ECO:0000259" key="8">
    <source>
        <dbReference type="PROSITE" id="PS50081"/>
    </source>
</evidence>
<dbReference type="PROSITE" id="PS50238">
    <property type="entry name" value="RHOGAP"/>
    <property type="match status" value="1"/>
</dbReference>
<feature type="domain" description="Phorbol-ester/DAG-type" evidence="8">
    <location>
        <begin position="652"/>
        <end position="697"/>
    </location>
</feature>
<accession>A0AA88I2U9</accession>
<dbReference type="PROSITE" id="PS50081">
    <property type="entry name" value="ZF_DAG_PE_2"/>
    <property type="match status" value="1"/>
</dbReference>
<comment type="caution">
    <text evidence="11">The sequence shown here is derived from an EMBL/GenBank/DDBJ whole genome shotgun (WGS) entry which is preliminary data.</text>
</comment>
<keyword evidence="4" id="KW-0862">Zinc</keyword>
<feature type="region of interest" description="Disordered" evidence="7">
    <location>
        <begin position="185"/>
        <end position="214"/>
    </location>
</feature>
<dbReference type="InterPro" id="IPR001060">
    <property type="entry name" value="FCH_dom"/>
</dbReference>
<dbReference type="Pfam" id="PF00620">
    <property type="entry name" value="RhoGAP"/>
    <property type="match status" value="1"/>
</dbReference>
<dbReference type="InterPro" id="IPR051025">
    <property type="entry name" value="RhoGAP"/>
</dbReference>
<protein>
    <recommendedName>
        <fullName evidence="13">Minor histocompatibility protein HA-1</fullName>
    </recommendedName>
</protein>
<sequence length="1295" mass="144156">MVAMSSGLMMESNQSRNLPNLLRHITSLPNPSPAPSAASTSRSISLASVSSEGSIESGAIDPDDVLNLTKEVRSFKDSLGKLRKVIPSSEKLENIRIEAHEKLADVLKVLRFILEKYPALQSTDLLVSAGTLIHFVKSYNFDNECAEFREFYETVDQLSQAFSARVSEYLMGDLETVAPAKPLSQTKSQVLKELPPTRESSPRGKLETLRRSPASHPEDLDALLLSLDQGVEIALHRAKLWSRHAREIASFVERRTQLEIEHAKALSKLAQGVRASLKQDSHLAFQSIYITALDQEIDNATTTQATCALLSGHKFVEPLTSRRSDHEKCRKFLKEAWRRELKRMQEAVANMRKAQAHYIQKQVDWEKAKEASLKAENSEPDGNKTEKRRKTEDEAMQKALESETAYKGAVTEANERHTSLILTKRKVLQEVRDLMIQGDQTLKTITVAYFQLQQATSAAPPVQYQTLCETSRLYEVGSHYTDFLRRFATQHREGNPTSQQNIARPDPFTFEPYVPERSLPNVLEKERTSRGSLSMESSEDSSGGSSSGLRSMGSERVAPPFTPINAWEPTSSGVSHVPSGSALYSDTESVGSSHSTRSRDGSPPASPMMPARRLVNTSQDEIEVETETGDTPQTPEGVASERHSSMSKAACSHTFKKLKTPARCRECDSYVYFQGAECIECGLASHKKCLEFLAIQCGHKRLPRKMTTFGVDLAQHLAEVGSGPIPRLLIRCVNEIEARGLQINGLYRVSGVKSKVEKLCQAFENGADLVDMTEIHPNIIANVLKLYLRQLPEPLLTSKLYPEFVRLAKDCSTTDNLAAILEELRELCRRLPKHHLPTLSYLMRHLKRVAEQSEGNKMPPSNLGIVFGPTLLRTAESATLNCLIDTVQQSRVIELLITHCDHIFGCEMPQERLIKAKDEQKTVRTPKRSSSFNEKKKTKVEEVVLPGFVVEKPKTSSSGFNESNSGLDDHRSSPSSEEDIIDYLNDEAIPFRRSPKSLKGSQPPKIFRSSLRDYHGLEGGSLNLLGSEERSPDARKHSSASQPGTPHQKLSFEFPPRSTINQSGALSKSKSSLSSIEDAPKSASSIAESSIENEPIVRHYAIINHERRNQFFGITSLGTSPQSASFLDGHRLSAAEIPSTSPSPSKSNDDIFHSAEELNEPKYDSKLAEGKTQHFEEKMERKLATVTAPNFNSDENKVKIQVPGLHIHNIPVTGATIHENYKLQKSLSQLSASDLKTKYSVVSVGDKPETTVLDAAASSLYRFRTEASRLQRTSTDLEKKMSDTKKFERRVEKFV</sequence>
<proteinExistence type="predicted"/>
<keyword evidence="2" id="KW-0479">Metal-binding</keyword>
<feature type="region of interest" description="Disordered" evidence="7">
    <location>
        <begin position="491"/>
        <end position="644"/>
    </location>
</feature>
<dbReference type="GO" id="GO:0051056">
    <property type="term" value="P:regulation of small GTPase mediated signal transduction"/>
    <property type="evidence" value="ECO:0007669"/>
    <property type="project" value="UniProtKB-ARBA"/>
</dbReference>